<proteinExistence type="predicted"/>
<evidence type="ECO:0000259" key="2">
    <source>
        <dbReference type="Pfam" id="PF02720"/>
    </source>
</evidence>
<feature type="domain" description="DUF222" evidence="2">
    <location>
        <begin position="10"/>
        <end position="305"/>
    </location>
</feature>
<comment type="caution">
    <text evidence="3">The sequence shown here is derived from an EMBL/GenBank/DDBJ whole genome shotgun (WGS) entry which is preliminary data.</text>
</comment>
<feature type="region of interest" description="Disordered" evidence="1">
    <location>
        <begin position="332"/>
        <end position="508"/>
    </location>
</feature>
<feature type="compositionally biased region" description="Low complexity" evidence="1">
    <location>
        <begin position="389"/>
        <end position="408"/>
    </location>
</feature>
<evidence type="ECO:0000313" key="3">
    <source>
        <dbReference type="EMBL" id="GAA1237498.1"/>
    </source>
</evidence>
<organism evidence="3 4">
    <name type="scientific">Prauserella halophila</name>
    <dbReference type="NCBI Taxonomy" id="185641"/>
    <lineage>
        <taxon>Bacteria</taxon>
        <taxon>Bacillati</taxon>
        <taxon>Actinomycetota</taxon>
        <taxon>Actinomycetes</taxon>
        <taxon>Pseudonocardiales</taxon>
        <taxon>Pseudonocardiaceae</taxon>
        <taxon>Prauserella</taxon>
    </lineage>
</organism>
<dbReference type="InterPro" id="IPR003870">
    <property type="entry name" value="DUF222"/>
</dbReference>
<name>A0ABP4GYH1_9PSEU</name>
<gene>
    <name evidence="3" type="ORF">GCM10009676_22390</name>
</gene>
<dbReference type="Pfam" id="PF02720">
    <property type="entry name" value="DUF222"/>
    <property type="match status" value="1"/>
</dbReference>
<evidence type="ECO:0000313" key="4">
    <source>
        <dbReference type="Proteomes" id="UP001500653"/>
    </source>
</evidence>
<dbReference type="Proteomes" id="UP001500653">
    <property type="component" value="Unassembled WGS sequence"/>
</dbReference>
<feature type="compositionally biased region" description="Basic and acidic residues" evidence="1">
    <location>
        <begin position="409"/>
        <end position="423"/>
    </location>
</feature>
<evidence type="ECO:0000256" key="1">
    <source>
        <dbReference type="SAM" id="MobiDB-lite"/>
    </source>
</evidence>
<dbReference type="RefSeq" id="WP_253863071.1">
    <property type="nucleotide sequence ID" value="NZ_BAAALN010000005.1"/>
</dbReference>
<reference evidence="4" key="1">
    <citation type="journal article" date="2019" name="Int. J. Syst. Evol. Microbiol.">
        <title>The Global Catalogue of Microorganisms (GCM) 10K type strain sequencing project: providing services to taxonomists for standard genome sequencing and annotation.</title>
        <authorList>
            <consortium name="The Broad Institute Genomics Platform"/>
            <consortium name="The Broad Institute Genome Sequencing Center for Infectious Disease"/>
            <person name="Wu L."/>
            <person name="Ma J."/>
        </authorList>
    </citation>
    <scope>NUCLEOTIDE SEQUENCE [LARGE SCALE GENOMIC DNA]</scope>
    <source>
        <strain evidence="4">JCM 13023</strain>
    </source>
</reference>
<accession>A0ABP4GYH1</accession>
<feature type="compositionally biased region" description="Polar residues" evidence="1">
    <location>
        <begin position="364"/>
        <end position="378"/>
    </location>
</feature>
<protein>
    <recommendedName>
        <fullName evidence="2">DUF222 domain-containing protein</fullName>
    </recommendedName>
</protein>
<keyword evidence="4" id="KW-1185">Reference proteome</keyword>
<sequence>MGERDELIQALRTARDERARADAAEMVALARLAELDGGDVRSLADEVAPELGVSTAEAAQRVGRGTALVQRMPAVLGLMQAGRVEAYGGRRLLDVTAPLSDEHARQVDELLSERLAVDPGASLVPANLARRARRLVERVDPGGQIARAREARSGRSFELTPGEHAMSRFTLGLPAEIASAIAHRVDALARRLRARSEDERTLDQLRADIAADLLLGRNPGVSVPETAASVFIHLPVDTALGITDDGCELDGYGPVPGPIAREIMANPKSVWRAVLCDPGTGRPVDLGRARRHPTAAVRELVAVRDRECCIPWCHRPARRCDFDHDTAWTAGGSTSTTNGSPKCDHHHARKSDPGWSIHRDPDTGITTVTTPNGATHTTAPEPVLDPTRRAPTCPPARRQSIRQQPRQQPHNDSRRGDDSRHGDSSATTRGSDTDPPTDRWPMPRKGNRRGIRTPGFRRREANSAGDGSPESGRPGNDRTANSRPGDGSPGNGNHGNNDPEAGTQVTET</sequence>
<dbReference type="EMBL" id="BAAALN010000005">
    <property type="protein sequence ID" value="GAA1237498.1"/>
    <property type="molecule type" value="Genomic_DNA"/>
</dbReference>